<dbReference type="EMBL" id="CP150886">
    <property type="protein sequence ID" value="WZB86358.1"/>
    <property type="molecule type" value="Genomic_DNA"/>
</dbReference>
<dbReference type="RefSeq" id="WP_353929272.1">
    <property type="nucleotide sequence ID" value="NZ_CP150886.1"/>
</dbReference>
<evidence type="ECO:0000313" key="2">
    <source>
        <dbReference type="EMBL" id="WZB86358.1"/>
    </source>
</evidence>
<dbReference type="InterPro" id="IPR023210">
    <property type="entry name" value="NADP_OxRdtase_dom"/>
</dbReference>
<dbReference type="SUPFAM" id="SSF51430">
    <property type="entry name" value="NAD(P)-linked oxidoreductase"/>
    <property type="match status" value="1"/>
</dbReference>
<dbReference type="InterPro" id="IPR053135">
    <property type="entry name" value="AKR2_Oxidoreductase"/>
</dbReference>
<sequence length="325" mass="36222">MTEKTTRRNFLITSVAVAGGVMGANSLQKNNKSKSSQIKIPTSMPERVLGSTGIKVPLLGLGGAGTYTPLDKYNREKEAIAIIERALELGIKYFDTAASYGTNEDYLGQVLPPYRQQIFLATKTYNRDRDGMWRELENSLKRLNTDYLDLWQLHSISSSAHIETIFSKNGGIKAIEEAKEQKIIRFAGITGHHEPSFIIEAMRRYAFNTTLIPINAAEIHHPRSFLPVVLPLAQQKNIGVIAMKVPAYGKLFQAGGLTGIQQAMSYSLSQPGVSCCIIPADNVQQLEENVKVARDFKQLNDIQLAEIEKLTANIWQNSTFYRSWG</sequence>
<dbReference type="Proteomes" id="UP001483337">
    <property type="component" value="Chromosome"/>
</dbReference>
<reference evidence="2 3" key="1">
    <citation type="submission" date="2024-04" db="EMBL/GenBank/DDBJ databases">
        <title>Okeanomitos corallinicola gen. &amp; sp. nov. (Nostocales, Cyanobacteria), a new toxic marine heterocyst-forming cyanobacterium from a coral reef.</title>
        <authorList>
            <person name="Li H."/>
            <person name="Li R."/>
            <person name="Kang J."/>
            <person name="Hii K.S."/>
            <person name="Mohamed H.F."/>
            <person name="Xu X."/>
            <person name="Luo Z."/>
        </authorList>
    </citation>
    <scope>NUCLEOTIDE SEQUENCE [LARGE SCALE GENOMIC DNA]</scope>
    <source>
        <strain evidence="2 3">TIOX110</strain>
    </source>
</reference>
<dbReference type="PANTHER" id="PTHR43312:SF1">
    <property type="entry name" value="NADP-DEPENDENT OXIDOREDUCTASE DOMAIN-CONTAINING PROTEIN"/>
    <property type="match status" value="1"/>
</dbReference>
<dbReference type="PRINTS" id="PR00069">
    <property type="entry name" value="ALDKETRDTASE"/>
</dbReference>
<dbReference type="Pfam" id="PF00248">
    <property type="entry name" value="Aldo_ket_red"/>
    <property type="match status" value="1"/>
</dbReference>
<feature type="domain" description="NADP-dependent oxidoreductase" evidence="1">
    <location>
        <begin position="62"/>
        <end position="251"/>
    </location>
</feature>
<protein>
    <submittedName>
        <fullName evidence="2">Aldo/keto reductase</fullName>
        <ecNumber evidence="2">1.1.1.-</ecNumber>
    </submittedName>
</protein>
<dbReference type="PANTHER" id="PTHR43312">
    <property type="entry name" value="D-THREO-ALDOSE 1-DEHYDROGENASE"/>
    <property type="match status" value="1"/>
</dbReference>
<keyword evidence="3" id="KW-1185">Reference proteome</keyword>
<evidence type="ECO:0000313" key="3">
    <source>
        <dbReference type="Proteomes" id="UP001483337"/>
    </source>
</evidence>
<accession>A0ABZ2ULX4</accession>
<dbReference type="InterPro" id="IPR036812">
    <property type="entry name" value="NAD(P)_OxRdtase_dom_sf"/>
</dbReference>
<keyword evidence="2" id="KW-0560">Oxidoreductase</keyword>
<organism evidence="2 3">
    <name type="scientific">Okeanomitos corallinicola TIOX110</name>
    <dbReference type="NCBI Taxonomy" id="3133117"/>
    <lineage>
        <taxon>Bacteria</taxon>
        <taxon>Bacillati</taxon>
        <taxon>Cyanobacteriota</taxon>
        <taxon>Cyanophyceae</taxon>
        <taxon>Nostocales</taxon>
        <taxon>Aphanizomenonaceae</taxon>
        <taxon>Okeanomitos</taxon>
    </lineage>
</organism>
<proteinExistence type="predicted"/>
<dbReference type="Gene3D" id="3.20.20.100">
    <property type="entry name" value="NADP-dependent oxidoreductase domain"/>
    <property type="match status" value="1"/>
</dbReference>
<evidence type="ECO:0000259" key="1">
    <source>
        <dbReference type="Pfam" id="PF00248"/>
    </source>
</evidence>
<dbReference type="InterPro" id="IPR020471">
    <property type="entry name" value="AKR"/>
</dbReference>
<dbReference type="CDD" id="cd19100">
    <property type="entry name" value="AKR_unchar"/>
    <property type="match status" value="1"/>
</dbReference>
<name>A0ABZ2ULX4_9CYAN</name>
<dbReference type="EC" id="1.1.1.-" evidence="2"/>
<gene>
    <name evidence="2" type="ORF">WJM97_13190</name>
</gene>
<dbReference type="GO" id="GO:0016491">
    <property type="term" value="F:oxidoreductase activity"/>
    <property type="evidence" value="ECO:0007669"/>
    <property type="project" value="UniProtKB-KW"/>
</dbReference>